<comment type="caution">
    <text evidence="3">The sequence shown here is derived from an EMBL/GenBank/DDBJ whole genome shotgun (WGS) entry which is preliminary data.</text>
</comment>
<keyword evidence="4" id="KW-1185">Reference proteome</keyword>
<dbReference type="EMBL" id="CAJJDN010000144">
    <property type="protein sequence ID" value="CAD8123371.1"/>
    <property type="molecule type" value="Genomic_DNA"/>
</dbReference>
<proteinExistence type="predicted"/>
<sequence>MGQLFFSTSKSQKQQNVVLQKQFKEITDSSQPCVFISTHRPQQSQGETNHQDFSCSLISQEIDLQIDKEVCQNNQIVSFFQSAEQIQVDASGRLVRSQQNLNQIYQCYYCNKQIEEILIQVYCKHNYHHECFVNFIEQQLLQTDRHDIKCKCGTKLNPNLLRQIVNEEVRSKFLYKIFSSQIQIILSNSAIRKKPDYDQIVQIFQSNKIQQDFDYLQSGNLHKQLQLQIQEMQFKSNGILYQCEQQLLSISVCQVCQKQIDNNLVKVNCNHFYHDNCFKEWIESQIMDRTRHIVKCKCGSKLSTNIIRTIPNLPKRMKLLNQLYSTQLTQILKQLKRKDDFIQIMDIFHKYQNTEDQDYISFSGFMYQSHSSTPGGE</sequence>
<accession>A0A8S1R5M4</accession>
<keyword evidence="1" id="KW-0863">Zinc-finger</keyword>
<dbReference type="AlphaFoldDB" id="A0A8S1R5M4"/>
<dbReference type="PROSITE" id="PS50089">
    <property type="entry name" value="ZF_RING_2"/>
    <property type="match status" value="1"/>
</dbReference>
<dbReference type="InterPro" id="IPR001841">
    <property type="entry name" value="Znf_RING"/>
</dbReference>
<dbReference type="GO" id="GO:0008270">
    <property type="term" value="F:zinc ion binding"/>
    <property type="evidence" value="ECO:0007669"/>
    <property type="project" value="UniProtKB-KW"/>
</dbReference>
<dbReference type="Proteomes" id="UP000692954">
    <property type="component" value="Unassembled WGS sequence"/>
</dbReference>
<reference evidence="3" key="1">
    <citation type="submission" date="2021-01" db="EMBL/GenBank/DDBJ databases">
        <authorList>
            <consortium name="Genoscope - CEA"/>
            <person name="William W."/>
        </authorList>
    </citation>
    <scope>NUCLEOTIDE SEQUENCE</scope>
</reference>
<dbReference type="OrthoDB" id="296260at2759"/>
<evidence type="ECO:0000256" key="1">
    <source>
        <dbReference type="PROSITE-ProRule" id="PRU00175"/>
    </source>
</evidence>
<name>A0A8S1R5M4_9CILI</name>
<feature type="domain" description="RING-type" evidence="2">
    <location>
        <begin position="253"/>
        <end position="296"/>
    </location>
</feature>
<evidence type="ECO:0000313" key="4">
    <source>
        <dbReference type="Proteomes" id="UP000692954"/>
    </source>
</evidence>
<gene>
    <name evidence="3" type="ORF">PSON_ATCC_30995.1.T1440081</name>
</gene>
<protein>
    <recommendedName>
        <fullName evidence="2">RING-type domain-containing protein</fullName>
    </recommendedName>
</protein>
<organism evidence="3 4">
    <name type="scientific">Paramecium sonneborni</name>
    <dbReference type="NCBI Taxonomy" id="65129"/>
    <lineage>
        <taxon>Eukaryota</taxon>
        <taxon>Sar</taxon>
        <taxon>Alveolata</taxon>
        <taxon>Ciliophora</taxon>
        <taxon>Intramacronucleata</taxon>
        <taxon>Oligohymenophorea</taxon>
        <taxon>Peniculida</taxon>
        <taxon>Parameciidae</taxon>
        <taxon>Paramecium</taxon>
    </lineage>
</organism>
<keyword evidence="1" id="KW-0479">Metal-binding</keyword>
<evidence type="ECO:0000313" key="3">
    <source>
        <dbReference type="EMBL" id="CAD8123371.1"/>
    </source>
</evidence>
<keyword evidence="1" id="KW-0862">Zinc</keyword>
<evidence type="ECO:0000259" key="2">
    <source>
        <dbReference type="PROSITE" id="PS50089"/>
    </source>
</evidence>